<feature type="chain" id="PRO_5005836264" description="GOLD domain-containing protein" evidence="3">
    <location>
        <begin position="26"/>
        <end position="352"/>
    </location>
</feature>
<dbReference type="AlphaFoldDB" id="A0A0M9G4D4"/>
<evidence type="ECO:0000256" key="1">
    <source>
        <dbReference type="SAM" id="MobiDB-lite"/>
    </source>
</evidence>
<accession>A0A0M9G4D4</accession>
<dbReference type="EMBL" id="LGTL01000005">
    <property type="protein sequence ID" value="KPA82007.1"/>
    <property type="molecule type" value="Genomic_DNA"/>
</dbReference>
<evidence type="ECO:0000256" key="2">
    <source>
        <dbReference type="SAM" id="Phobius"/>
    </source>
</evidence>
<keyword evidence="6" id="KW-1185">Reference proteome</keyword>
<evidence type="ECO:0000313" key="6">
    <source>
        <dbReference type="Proteomes" id="UP000037923"/>
    </source>
</evidence>
<evidence type="ECO:0000313" key="5">
    <source>
        <dbReference type="EMBL" id="KPA82007.1"/>
    </source>
</evidence>
<keyword evidence="2" id="KW-1133">Transmembrane helix</keyword>
<protein>
    <recommendedName>
        <fullName evidence="4">GOLD domain-containing protein</fullName>
    </recommendedName>
</protein>
<dbReference type="InterPro" id="IPR009038">
    <property type="entry name" value="GOLD_dom"/>
</dbReference>
<gene>
    <name evidence="5" type="ORF">ABB37_03183</name>
</gene>
<name>A0A0M9G4D4_LEPPY</name>
<dbReference type="GeneID" id="26903474"/>
<comment type="caution">
    <text evidence="5">The sequence shown here is derived from an EMBL/GenBank/DDBJ whole genome shotgun (WGS) entry which is preliminary data.</text>
</comment>
<keyword evidence="2" id="KW-0472">Membrane</keyword>
<dbReference type="Pfam" id="PF01105">
    <property type="entry name" value="EMP24_GP25L"/>
    <property type="match status" value="1"/>
</dbReference>
<feature type="transmembrane region" description="Helical" evidence="2">
    <location>
        <begin position="320"/>
        <end position="341"/>
    </location>
</feature>
<organism evidence="5 6">
    <name type="scientific">Leptomonas pyrrhocoris</name>
    <name type="common">Firebug parasite</name>
    <dbReference type="NCBI Taxonomy" id="157538"/>
    <lineage>
        <taxon>Eukaryota</taxon>
        <taxon>Discoba</taxon>
        <taxon>Euglenozoa</taxon>
        <taxon>Kinetoplastea</taxon>
        <taxon>Metakinetoplastina</taxon>
        <taxon>Trypanosomatida</taxon>
        <taxon>Trypanosomatidae</taxon>
        <taxon>Leishmaniinae</taxon>
        <taxon>Leptomonas</taxon>
    </lineage>
</organism>
<keyword evidence="3" id="KW-0732">Signal</keyword>
<reference evidence="5 6" key="1">
    <citation type="submission" date="2015-07" db="EMBL/GenBank/DDBJ databases">
        <title>High-quality genome of monoxenous trypanosomatid Leptomonas pyrrhocoris.</title>
        <authorList>
            <person name="Flegontov P."/>
            <person name="Butenko A."/>
            <person name="Firsov S."/>
            <person name="Vlcek C."/>
            <person name="Logacheva M.D."/>
            <person name="Field M."/>
            <person name="Filatov D."/>
            <person name="Flegontova O."/>
            <person name="Gerasimov E."/>
            <person name="Jackson A.P."/>
            <person name="Kelly S."/>
            <person name="Opperdoes F."/>
            <person name="O'Reilly A."/>
            <person name="Votypka J."/>
            <person name="Yurchenko V."/>
            <person name="Lukes J."/>
        </authorList>
    </citation>
    <scope>NUCLEOTIDE SEQUENCE [LARGE SCALE GENOMIC DNA]</scope>
    <source>
        <strain evidence="5">H10</strain>
    </source>
</reference>
<evidence type="ECO:0000256" key="3">
    <source>
        <dbReference type="SAM" id="SignalP"/>
    </source>
</evidence>
<evidence type="ECO:0000259" key="4">
    <source>
        <dbReference type="Pfam" id="PF01105"/>
    </source>
</evidence>
<dbReference type="OMA" id="RIWVCML"/>
<sequence>MRTMRPALLAGFFLLLLWCSTASHAALSFRLSSKDFPPPANSKMLLKDYVSQNSANAVCVLVALDNGLGGVIRFTYNSNVTDVGRRADVVVSIHKPMPSAPSVAVLDVADNVVGTKLFDAAELHRVNVAANVVRRGKDRQGNPEVTEDEEVSRSSTLTVRPTQEGTGAGARFLDGNYAACFRLMRPSGVSTQADRAAPEEVQIRLLEVASTSHSTSTYVARLSNPVVNAAGNGQAADTFTSEADREYAKMIRLMFRANKNTDLQKLLDTNTVVTSQQMRQQLDELKAVQLQLFSLYTSSERLEERYARMRVTAETTFTRIWISMVAVVTVMAVTIWLTFYFTKDIIVKRKLI</sequence>
<feature type="domain" description="GOLD" evidence="4">
    <location>
        <begin position="228"/>
        <end position="344"/>
    </location>
</feature>
<dbReference type="VEuPathDB" id="TriTrypDB:LpyrH10_05_0430"/>
<dbReference type="Proteomes" id="UP000037923">
    <property type="component" value="Unassembled WGS sequence"/>
</dbReference>
<feature type="compositionally biased region" description="Polar residues" evidence="1">
    <location>
        <begin position="153"/>
        <end position="165"/>
    </location>
</feature>
<feature type="signal peptide" evidence="3">
    <location>
        <begin position="1"/>
        <end position="25"/>
    </location>
</feature>
<keyword evidence="2" id="KW-0812">Transmembrane</keyword>
<feature type="region of interest" description="Disordered" evidence="1">
    <location>
        <begin position="135"/>
        <end position="165"/>
    </location>
</feature>
<dbReference type="RefSeq" id="XP_015660446.1">
    <property type="nucleotide sequence ID" value="XM_015800439.1"/>
</dbReference>
<dbReference type="OrthoDB" id="261775at2759"/>
<proteinExistence type="predicted"/>